<dbReference type="AlphaFoldDB" id="A0A1G9SJG9"/>
<accession>A0A1G9SJG9</accession>
<evidence type="ECO:0000313" key="2">
    <source>
        <dbReference type="Proteomes" id="UP000183376"/>
    </source>
</evidence>
<dbReference type="eggNOG" id="COG1562">
    <property type="taxonomic scope" value="Bacteria"/>
</dbReference>
<reference evidence="1 2" key="1">
    <citation type="submission" date="2016-10" db="EMBL/GenBank/DDBJ databases">
        <authorList>
            <person name="de Groot N.N."/>
        </authorList>
    </citation>
    <scope>NUCLEOTIDE SEQUENCE [LARGE SCALE GENOMIC DNA]</scope>
    <source>
        <strain evidence="1 2">DSM 44149</strain>
    </source>
</reference>
<keyword evidence="2" id="KW-1185">Reference proteome</keyword>
<dbReference type="OrthoDB" id="9807580at2"/>
<dbReference type="SUPFAM" id="SSF48576">
    <property type="entry name" value="Terpenoid synthases"/>
    <property type="match status" value="1"/>
</dbReference>
<dbReference type="Gene3D" id="1.10.600.10">
    <property type="entry name" value="Farnesyl Diphosphate Synthase"/>
    <property type="match status" value="1"/>
</dbReference>
<dbReference type="EMBL" id="LT629701">
    <property type="protein sequence ID" value="SDM34915.1"/>
    <property type="molecule type" value="Genomic_DNA"/>
</dbReference>
<dbReference type="PANTHER" id="PTHR31480">
    <property type="entry name" value="BIFUNCTIONAL LYCOPENE CYCLASE/PHYTOENE SYNTHASE"/>
    <property type="match status" value="1"/>
</dbReference>
<name>A0A1G9SJG9_ALLAB</name>
<protein>
    <submittedName>
        <fullName evidence="1">Farnesyl-diphosphate farnesyltransferase</fullName>
    </submittedName>
</protein>
<dbReference type="InterPro" id="IPR008949">
    <property type="entry name" value="Isoprenoid_synthase_dom_sf"/>
</dbReference>
<gene>
    <name evidence="1" type="ORF">SAMN04489726_1183</name>
</gene>
<proteinExistence type="predicted"/>
<sequence length="299" mass="33369">MWVRRWLDAAGIHDPVLRQCYTRCVRDAADLDGGNVRWWGLRSVPAAVRPHVAAMAAVSAEADRRADTGSVDQRKRRFDEYVEAVLAAVASGGSGDPVLHAVASTFGTFRLPDTVLRHMFAAMRRDIGFVEFATYEELRQWARLSSGGAMVGMMTLLEGLEVARELEPVLYEYGELAQFMDQLADLADDLGDGRMYLPLADLDRFGVRAEDVKARRWTPGMADLLEFEVERITSRMPALVAEQQRHTDSPLPGAFAAHCDLMLREVLADGPAVLERASRARLADRLDIWLPVWRSTIPC</sequence>
<dbReference type="RefSeq" id="WP_030432391.1">
    <property type="nucleotide sequence ID" value="NZ_JOEF01000026.1"/>
</dbReference>
<dbReference type="Pfam" id="PF00494">
    <property type="entry name" value="SQS_PSY"/>
    <property type="match status" value="1"/>
</dbReference>
<dbReference type="STRING" id="211114.SAMN04489726_1183"/>
<keyword evidence="1" id="KW-0808">Transferase</keyword>
<dbReference type="GO" id="GO:0016765">
    <property type="term" value="F:transferase activity, transferring alkyl or aryl (other than methyl) groups"/>
    <property type="evidence" value="ECO:0007669"/>
    <property type="project" value="UniProtKB-ARBA"/>
</dbReference>
<dbReference type="InterPro" id="IPR002060">
    <property type="entry name" value="Squ/phyt_synthse"/>
</dbReference>
<dbReference type="Proteomes" id="UP000183376">
    <property type="component" value="Chromosome I"/>
</dbReference>
<organism evidence="1 2">
    <name type="scientific">Allokutzneria albata</name>
    <name type="common">Kibdelosporangium albatum</name>
    <dbReference type="NCBI Taxonomy" id="211114"/>
    <lineage>
        <taxon>Bacteria</taxon>
        <taxon>Bacillati</taxon>
        <taxon>Actinomycetota</taxon>
        <taxon>Actinomycetes</taxon>
        <taxon>Pseudonocardiales</taxon>
        <taxon>Pseudonocardiaceae</taxon>
        <taxon>Allokutzneria</taxon>
    </lineage>
</organism>
<evidence type="ECO:0000313" key="1">
    <source>
        <dbReference type="EMBL" id="SDM34915.1"/>
    </source>
</evidence>